<dbReference type="VEuPathDB" id="TriTrypDB:TcBrA4_0082440"/>
<dbReference type="VEuPathDB" id="TriTrypDB:TcCLB.504045.70"/>
<dbReference type="Gene3D" id="3.30.230.90">
    <property type="match status" value="1"/>
</dbReference>
<dbReference type="Pfam" id="PF10178">
    <property type="entry name" value="PAC3"/>
    <property type="match status" value="1"/>
</dbReference>
<dbReference type="PANTHER" id="PTHR31051:SF1">
    <property type="entry name" value="PROTEASOME ASSEMBLY CHAPERONE 3"/>
    <property type="match status" value="1"/>
</dbReference>
<dbReference type="VEuPathDB" id="TriTrypDB:C4B63_11g44"/>
<gene>
    <name evidence="1" type="ORF">C4B63_11g44</name>
</gene>
<dbReference type="InterPro" id="IPR053720">
    <property type="entry name" value="Psm_Assembly_Chaperone"/>
</dbReference>
<organism evidence="1 2">
    <name type="scientific">Trypanosoma cruzi</name>
    <dbReference type="NCBI Taxonomy" id="5693"/>
    <lineage>
        <taxon>Eukaryota</taxon>
        <taxon>Discoba</taxon>
        <taxon>Euglenozoa</taxon>
        <taxon>Kinetoplastea</taxon>
        <taxon>Metakinetoplastina</taxon>
        <taxon>Trypanosomatida</taxon>
        <taxon>Trypanosomatidae</taxon>
        <taxon>Trypanosoma</taxon>
        <taxon>Schizotrypanum</taxon>
    </lineage>
</organism>
<evidence type="ECO:0000313" key="1">
    <source>
        <dbReference type="EMBL" id="PWU98676.1"/>
    </source>
</evidence>
<dbReference type="Proteomes" id="UP000246121">
    <property type="component" value="Unassembled WGS sequence"/>
</dbReference>
<proteinExistence type="predicted"/>
<evidence type="ECO:0000313" key="2">
    <source>
        <dbReference type="Proteomes" id="UP000246121"/>
    </source>
</evidence>
<comment type="caution">
    <text evidence="1">The sequence shown here is derived from an EMBL/GenBank/DDBJ whole genome shotgun (WGS) entry which is preliminary data.</text>
</comment>
<dbReference type="VEuPathDB" id="TriTrypDB:BCY84_13559"/>
<reference evidence="1 2" key="1">
    <citation type="journal article" date="2018" name="Microb. Genom.">
        <title>Expanding an expanded genome: long-read sequencing of Trypanosoma cruzi.</title>
        <authorList>
            <person name="Berna L."/>
            <person name="Rodriguez M."/>
            <person name="Chiribao M.L."/>
            <person name="Parodi-Talice A."/>
            <person name="Pita S."/>
            <person name="Rijo G."/>
            <person name="Alvarez-Valin F."/>
            <person name="Robello C."/>
        </authorList>
    </citation>
    <scope>NUCLEOTIDE SEQUENCE [LARGE SCALE GENOMIC DNA]</scope>
    <source>
        <strain evidence="1 2">Dm28c</strain>
    </source>
</reference>
<accession>A0A2V2VSA8</accession>
<dbReference type="VEuPathDB" id="TriTrypDB:TcG_03652"/>
<dbReference type="EMBL" id="PRFA01000011">
    <property type="protein sequence ID" value="PWU98676.1"/>
    <property type="molecule type" value="Genomic_DNA"/>
</dbReference>
<name>A0A2V2VSA8_TRYCR</name>
<dbReference type="VEuPathDB" id="TriTrypDB:TcCL_NonESM12785"/>
<dbReference type="VEuPathDB" id="TriTrypDB:C3747_20g42"/>
<dbReference type="GO" id="GO:0043248">
    <property type="term" value="P:proteasome assembly"/>
    <property type="evidence" value="ECO:0007669"/>
    <property type="project" value="InterPro"/>
</dbReference>
<dbReference type="AlphaFoldDB" id="A0A2V2VSA8"/>
<dbReference type="InterPro" id="IPR018788">
    <property type="entry name" value="Proteasome_assmbl_chp_3"/>
</dbReference>
<sequence>MTVEGRPLVTFRQRTFTHGNGEPSSSLSCVHVSQQCFSDCVWVLVTEDDTCAPGVVLRHDPHEMWLESHWENPNALPSTPCECLLGMRDHPLTNVVAGVIAHAIHSDGEQRPLLLCISLTKTAKRLENSTERMAFVRRVRDEVMLLDTGQS</sequence>
<protein>
    <submittedName>
        <fullName evidence="1">Uncharacterized protein</fullName>
    </submittedName>
</protein>
<dbReference type="PANTHER" id="PTHR31051">
    <property type="entry name" value="PROTEASOME ASSEMBLY CHAPERONE 3"/>
    <property type="match status" value="1"/>
</dbReference>